<feature type="domain" description="Cwf19-like C-terminal" evidence="3">
    <location>
        <begin position="111"/>
        <end position="233"/>
    </location>
</feature>
<dbReference type="PANTHER" id="PTHR12072:SF5">
    <property type="entry name" value="CWF19-LIKE PROTEIN 2"/>
    <property type="match status" value="1"/>
</dbReference>
<organism evidence="4">
    <name type="scientific">Guillardia theta</name>
    <name type="common">Cryptophyte</name>
    <name type="synonym">Cryptomonas phi</name>
    <dbReference type="NCBI Taxonomy" id="55529"/>
    <lineage>
        <taxon>Eukaryota</taxon>
        <taxon>Cryptophyceae</taxon>
        <taxon>Pyrenomonadales</taxon>
        <taxon>Geminigeraceae</taxon>
        <taxon>Guillardia</taxon>
    </lineage>
</organism>
<evidence type="ECO:0000256" key="1">
    <source>
        <dbReference type="ARBA" id="ARBA00006795"/>
    </source>
</evidence>
<dbReference type="SUPFAM" id="SSF54197">
    <property type="entry name" value="HIT-like"/>
    <property type="match status" value="1"/>
</dbReference>
<dbReference type="EMBL" id="HBKN01020795">
    <property type="protein sequence ID" value="CAE2301694.1"/>
    <property type="molecule type" value="Transcribed_RNA"/>
</dbReference>
<dbReference type="Pfam" id="PF04677">
    <property type="entry name" value="CwfJ_C_1"/>
    <property type="match status" value="1"/>
</dbReference>
<accession>A0A7S4KQA5</accession>
<evidence type="ECO:0000259" key="2">
    <source>
        <dbReference type="Pfam" id="PF04676"/>
    </source>
</evidence>
<dbReference type="InterPro" id="IPR036265">
    <property type="entry name" value="HIT-like_sf"/>
</dbReference>
<protein>
    <recommendedName>
        <fullName evidence="5">Cwf19-like C-terminal domain-containing protein</fullName>
    </recommendedName>
</protein>
<evidence type="ECO:0008006" key="5">
    <source>
        <dbReference type="Google" id="ProtNLM"/>
    </source>
</evidence>
<dbReference type="Pfam" id="PF04676">
    <property type="entry name" value="CwfJ_C_2"/>
    <property type="match status" value="1"/>
</dbReference>
<dbReference type="AlphaFoldDB" id="A0A7S4KQA5"/>
<proteinExistence type="inferred from homology"/>
<dbReference type="InterPro" id="IPR040194">
    <property type="entry name" value="Cwf19-like"/>
</dbReference>
<comment type="similarity">
    <text evidence="1">Belongs to the CWF19 family.</text>
</comment>
<feature type="domain" description="Cwf19-like protein C-terminal" evidence="2">
    <location>
        <begin position="245"/>
        <end position="337"/>
    </location>
</feature>
<dbReference type="PANTHER" id="PTHR12072">
    <property type="entry name" value="CWF19, CELL CYCLE CONTROL PROTEIN"/>
    <property type="match status" value="1"/>
</dbReference>
<dbReference type="InterPro" id="IPR006767">
    <property type="entry name" value="Cwf19-like_C_dom-2"/>
</dbReference>
<evidence type="ECO:0000313" key="4">
    <source>
        <dbReference type="EMBL" id="CAE2301694.1"/>
    </source>
</evidence>
<dbReference type="GO" id="GO:0000398">
    <property type="term" value="P:mRNA splicing, via spliceosome"/>
    <property type="evidence" value="ECO:0007669"/>
    <property type="project" value="TreeGrafter"/>
</dbReference>
<evidence type="ECO:0000259" key="3">
    <source>
        <dbReference type="Pfam" id="PF04677"/>
    </source>
</evidence>
<gene>
    <name evidence="4" type="ORF">GTHE00462_LOCUS16343</name>
</gene>
<reference evidence="4" key="1">
    <citation type="submission" date="2021-01" db="EMBL/GenBank/DDBJ databases">
        <authorList>
            <person name="Corre E."/>
            <person name="Pelletier E."/>
            <person name="Niang G."/>
            <person name="Scheremetjew M."/>
            <person name="Finn R."/>
            <person name="Kale V."/>
            <person name="Holt S."/>
            <person name="Cochrane G."/>
            <person name="Meng A."/>
            <person name="Brown T."/>
            <person name="Cohen L."/>
        </authorList>
    </citation>
    <scope>NUCLEOTIDE SEQUENCE</scope>
    <source>
        <strain evidence="4">CCMP 2712</strain>
    </source>
</reference>
<dbReference type="InterPro" id="IPR006768">
    <property type="entry name" value="Cwf19-like_C_dom-1"/>
</dbReference>
<name>A0A7S4KQA5_GUITH</name>
<dbReference type="GO" id="GO:0071014">
    <property type="term" value="C:post-mRNA release spliceosomal complex"/>
    <property type="evidence" value="ECO:0007669"/>
    <property type="project" value="TreeGrafter"/>
</dbReference>
<sequence>MSDQEKATRDRKIHFEAKTDLGKGQREKYFADDDMTVDQMVQREKLNKGGDLESNLVDNLGKRRGPVRDVFDEDEEYGGGLGTSLKMMESRDKKMKTAVLEDRARKQMIHEHNRAEAVHNKDRLDLDNSRFPKHLLLAVATRTYLMLKPNGRLTDGHCLIVPQQSVPSTLQCDEDTLDEIRNFKKCLLQTFHQMDMDCIFFETAISLDRMPHASVECVPLVRDKSSNAPMYFKKAIMEVENEFESQNRALIDTRGVKKLATKIPKHMPYFSVEFGLQGGFAHVVENERKFPKTFGADILCGILGLPATITQRERSSIEHEKQLAAAFLASYEPFDWTKMLREG</sequence>